<reference evidence="4" key="1">
    <citation type="journal article" date="2019" name="Int. J. Syst. Evol. Microbiol.">
        <title>The Global Catalogue of Microorganisms (GCM) 10K type strain sequencing project: providing services to taxonomists for standard genome sequencing and annotation.</title>
        <authorList>
            <consortium name="The Broad Institute Genomics Platform"/>
            <consortium name="The Broad Institute Genome Sequencing Center for Infectious Disease"/>
            <person name="Wu L."/>
            <person name="Ma J."/>
        </authorList>
    </citation>
    <scope>NUCLEOTIDE SEQUENCE [LARGE SCALE GENOMIC DNA]</scope>
    <source>
        <strain evidence="4">JCM 18198</strain>
    </source>
</reference>
<dbReference type="Pfam" id="PF03544">
    <property type="entry name" value="TonB_C"/>
    <property type="match status" value="1"/>
</dbReference>
<dbReference type="Gene3D" id="3.30.1150.10">
    <property type="match status" value="1"/>
</dbReference>
<comment type="caution">
    <text evidence="3">The sequence shown here is derived from an EMBL/GenBank/DDBJ whole genome shotgun (WGS) entry which is preliminary data.</text>
</comment>
<keyword evidence="1" id="KW-0732">Signal</keyword>
<dbReference type="InterPro" id="IPR037682">
    <property type="entry name" value="TonB_C"/>
</dbReference>
<feature type="domain" description="TonB C-terminal" evidence="2">
    <location>
        <begin position="69"/>
        <end position="128"/>
    </location>
</feature>
<dbReference type="EMBL" id="BAABIP010000007">
    <property type="protein sequence ID" value="GAA4758568.1"/>
    <property type="molecule type" value="Genomic_DNA"/>
</dbReference>
<feature type="signal peptide" evidence="1">
    <location>
        <begin position="1"/>
        <end position="19"/>
    </location>
</feature>
<accession>A0ABP8ZKE9</accession>
<sequence>MKRIILFLIVLFAQQIVLAQAPMSVVNKTAAIPFETVENQPIFPGGNNEFIKFIGKNFRVPDVEDFSGGVLKVSFVIEVNGSIADVKIINDLGHGTADEIKRVLSLCPKWTPGDQNGKPARVLFTLPVTIRN</sequence>
<proteinExistence type="predicted"/>
<dbReference type="Proteomes" id="UP001500141">
    <property type="component" value="Unassembled WGS sequence"/>
</dbReference>
<dbReference type="RefSeq" id="WP_264544485.1">
    <property type="nucleotide sequence ID" value="NZ_BAABIP010000007.1"/>
</dbReference>
<dbReference type="SUPFAM" id="SSF74653">
    <property type="entry name" value="TolA/TonB C-terminal domain"/>
    <property type="match status" value="1"/>
</dbReference>
<evidence type="ECO:0000259" key="2">
    <source>
        <dbReference type="Pfam" id="PF03544"/>
    </source>
</evidence>
<gene>
    <name evidence="3" type="ORF">GCM10023230_03200</name>
</gene>
<organism evidence="3 4">
    <name type="scientific">Flavobacterium hankyongi</name>
    <dbReference type="NCBI Taxonomy" id="1176532"/>
    <lineage>
        <taxon>Bacteria</taxon>
        <taxon>Pseudomonadati</taxon>
        <taxon>Bacteroidota</taxon>
        <taxon>Flavobacteriia</taxon>
        <taxon>Flavobacteriales</taxon>
        <taxon>Flavobacteriaceae</taxon>
        <taxon>Flavobacterium</taxon>
    </lineage>
</organism>
<keyword evidence="4" id="KW-1185">Reference proteome</keyword>
<evidence type="ECO:0000313" key="3">
    <source>
        <dbReference type="EMBL" id="GAA4758568.1"/>
    </source>
</evidence>
<feature type="chain" id="PRO_5047163819" evidence="1">
    <location>
        <begin position="20"/>
        <end position="132"/>
    </location>
</feature>
<name>A0ABP8ZKE9_9FLAO</name>
<protein>
    <submittedName>
        <fullName evidence="3">Energy transducer TonB</fullName>
    </submittedName>
</protein>
<evidence type="ECO:0000256" key="1">
    <source>
        <dbReference type="SAM" id="SignalP"/>
    </source>
</evidence>
<evidence type="ECO:0000313" key="4">
    <source>
        <dbReference type="Proteomes" id="UP001500141"/>
    </source>
</evidence>